<name>A0A382MTA2_9ZZZZ</name>
<feature type="region of interest" description="Disordered" evidence="1">
    <location>
        <begin position="1"/>
        <end position="24"/>
    </location>
</feature>
<protein>
    <submittedName>
        <fullName evidence="2">Uncharacterized protein</fullName>
    </submittedName>
</protein>
<reference evidence="2" key="1">
    <citation type="submission" date="2018-05" db="EMBL/GenBank/DDBJ databases">
        <authorList>
            <person name="Lanie J.A."/>
            <person name="Ng W.-L."/>
            <person name="Kazmierczak K.M."/>
            <person name="Andrzejewski T.M."/>
            <person name="Davidsen T.M."/>
            <person name="Wayne K.J."/>
            <person name="Tettelin H."/>
            <person name="Glass J.I."/>
            <person name="Rusch D."/>
            <person name="Podicherti R."/>
            <person name="Tsui H.-C.T."/>
            <person name="Winkler M.E."/>
        </authorList>
    </citation>
    <scope>NUCLEOTIDE SEQUENCE</scope>
</reference>
<sequence>MKTLDHGLSESALNRALKTQGQPT</sequence>
<evidence type="ECO:0000256" key="1">
    <source>
        <dbReference type="SAM" id="MobiDB-lite"/>
    </source>
</evidence>
<gene>
    <name evidence="2" type="ORF">METZ01_LOCUS303566</name>
</gene>
<dbReference type="EMBL" id="UINC01094996">
    <property type="protein sequence ID" value="SVC50712.1"/>
    <property type="molecule type" value="Genomic_DNA"/>
</dbReference>
<accession>A0A382MTA2</accession>
<dbReference type="AlphaFoldDB" id="A0A382MTA2"/>
<organism evidence="2">
    <name type="scientific">marine metagenome</name>
    <dbReference type="NCBI Taxonomy" id="408172"/>
    <lineage>
        <taxon>unclassified sequences</taxon>
        <taxon>metagenomes</taxon>
        <taxon>ecological metagenomes</taxon>
    </lineage>
</organism>
<proteinExistence type="predicted"/>
<evidence type="ECO:0000313" key="2">
    <source>
        <dbReference type="EMBL" id="SVC50712.1"/>
    </source>
</evidence>